<name>L8JPR6_9BACT</name>
<evidence type="ECO:0000259" key="1">
    <source>
        <dbReference type="PROSITE" id="PS50042"/>
    </source>
</evidence>
<dbReference type="InterPro" id="IPR014710">
    <property type="entry name" value="RmlC-like_jellyroll"/>
</dbReference>
<dbReference type="Pfam" id="PF00027">
    <property type="entry name" value="cNMP_binding"/>
    <property type="match status" value="1"/>
</dbReference>
<sequence length="202" mass="23935">MNTSYLIAHVQKVIDLNSEEKHYFTSLLKPQQFKKKTFVLRSGDICKSQTFVLGGCLKVFYADKDGLEHLVKFALEGWWAFDIESFLLGKPAFYDIQAVEDTMTMQLNKENYDKLLVRVPKFEKYYRTMLQDSYIMLQHRLTQNLYLDAEEKYRRFTEKYPGLETRVAQKDIASYLGITPEFLSMLRRKRIPTQVYPDHSKK</sequence>
<dbReference type="EMBL" id="AMZN01000072">
    <property type="protein sequence ID" value="ELR69504.1"/>
    <property type="molecule type" value="Genomic_DNA"/>
</dbReference>
<dbReference type="eggNOG" id="COG0664">
    <property type="taxonomic scope" value="Bacteria"/>
</dbReference>
<dbReference type="SUPFAM" id="SSF51206">
    <property type="entry name" value="cAMP-binding domain-like"/>
    <property type="match status" value="1"/>
</dbReference>
<evidence type="ECO:0000313" key="2">
    <source>
        <dbReference type="EMBL" id="ELR69504.1"/>
    </source>
</evidence>
<dbReference type="OrthoDB" id="667553at2"/>
<comment type="caution">
    <text evidence="2">The sequence shown here is derived from an EMBL/GenBank/DDBJ whole genome shotgun (WGS) entry which is preliminary data.</text>
</comment>
<dbReference type="STRING" id="1237149.C900_05036"/>
<organism evidence="2 3">
    <name type="scientific">Fulvivirga imtechensis AK7</name>
    <dbReference type="NCBI Taxonomy" id="1237149"/>
    <lineage>
        <taxon>Bacteria</taxon>
        <taxon>Pseudomonadati</taxon>
        <taxon>Bacteroidota</taxon>
        <taxon>Cytophagia</taxon>
        <taxon>Cytophagales</taxon>
        <taxon>Fulvivirgaceae</taxon>
        <taxon>Fulvivirga</taxon>
    </lineage>
</organism>
<dbReference type="CDD" id="cd00038">
    <property type="entry name" value="CAP_ED"/>
    <property type="match status" value="1"/>
</dbReference>
<protein>
    <submittedName>
        <fullName evidence="2">cAMP-binding protein</fullName>
    </submittedName>
</protein>
<dbReference type="InterPro" id="IPR018490">
    <property type="entry name" value="cNMP-bd_dom_sf"/>
</dbReference>
<reference evidence="2 3" key="1">
    <citation type="submission" date="2012-12" db="EMBL/GenBank/DDBJ databases">
        <title>Genome assembly of Fulvivirga imtechensis AK7.</title>
        <authorList>
            <person name="Nupur N."/>
            <person name="Khatri I."/>
            <person name="Kumar R."/>
            <person name="Subramanian S."/>
            <person name="Pinnaka A."/>
        </authorList>
    </citation>
    <scope>NUCLEOTIDE SEQUENCE [LARGE SCALE GENOMIC DNA]</scope>
    <source>
        <strain evidence="2 3">AK7</strain>
    </source>
</reference>
<dbReference type="AlphaFoldDB" id="L8JPR6"/>
<dbReference type="RefSeq" id="WP_009582195.1">
    <property type="nucleotide sequence ID" value="NZ_AMZN01000072.1"/>
</dbReference>
<evidence type="ECO:0000313" key="3">
    <source>
        <dbReference type="Proteomes" id="UP000011135"/>
    </source>
</evidence>
<gene>
    <name evidence="2" type="ORF">C900_05036</name>
</gene>
<dbReference type="Gene3D" id="2.60.120.10">
    <property type="entry name" value="Jelly Rolls"/>
    <property type="match status" value="1"/>
</dbReference>
<accession>L8JPR6</accession>
<dbReference type="PROSITE" id="PS50042">
    <property type="entry name" value="CNMP_BINDING_3"/>
    <property type="match status" value="1"/>
</dbReference>
<feature type="domain" description="Cyclic nucleotide-binding" evidence="1">
    <location>
        <begin position="12"/>
        <end position="116"/>
    </location>
</feature>
<dbReference type="PATRIC" id="fig|1237149.3.peg.4504"/>
<dbReference type="Proteomes" id="UP000011135">
    <property type="component" value="Unassembled WGS sequence"/>
</dbReference>
<dbReference type="InterPro" id="IPR000595">
    <property type="entry name" value="cNMP-bd_dom"/>
</dbReference>
<keyword evidence="3" id="KW-1185">Reference proteome</keyword>
<proteinExistence type="predicted"/>